<evidence type="ECO:0000256" key="2">
    <source>
        <dbReference type="ARBA" id="ARBA00022801"/>
    </source>
</evidence>
<dbReference type="GO" id="GO:0005524">
    <property type="term" value="F:ATP binding"/>
    <property type="evidence" value="ECO:0007669"/>
    <property type="project" value="InterPro"/>
</dbReference>
<name>A0A068UNV1_COFCA</name>
<evidence type="ECO:0000313" key="5">
    <source>
        <dbReference type="EMBL" id="CDP09997.1"/>
    </source>
</evidence>
<reference evidence="5" key="1">
    <citation type="submission" date="2013-11" db="EMBL/GenBank/DDBJ databases">
        <authorList>
            <person name="Genoscope - CEA"/>
        </authorList>
    </citation>
    <scope>NUCLEOTIDE SEQUENCE</scope>
    <source>
        <strain evidence="5">DH200</strain>
    </source>
</reference>
<keyword evidence="3" id="KW-0472">Membrane</keyword>
<dbReference type="STRING" id="49390.A0A068UNV1"/>
<dbReference type="AlphaFoldDB" id="A0A068UNV1"/>
<dbReference type="Pfam" id="PF00176">
    <property type="entry name" value="SNF2-rel_dom"/>
    <property type="match status" value="1"/>
</dbReference>
<dbReference type="Proteomes" id="UP000295252">
    <property type="component" value="Chromosome X"/>
</dbReference>
<dbReference type="PANTHER" id="PTHR10060">
    <property type="entry name" value="TATD FAMILY DEOXYRIBONUCLEASE"/>
    <property type="match status" value="1"/>
</dbReference>
<dbReference type="InterPro" id="IPR000330">
    <property type="entry name" value="SNF2_N"/>
</dbReference>
<reference evidence="5" key="2">
    <citation type="submission" date="2014-06" db="EMBL/GenBank/DDBJ databases">
        <title>Structure and adaptive landscape of the coffee genome.</title>
        <authorList>
            <person name="Denoeud F."/>
            <person name="Wincker P."/>
            <person name="Lashermes P."/>
        </authorList>
    </citation>
    <scope>NUCLEOTIDE SEQUENCE [LARGE SCALE GENOMIC DNA]</scope>
    <source>
        <strain evidence="5">DH200</strain>
    </source>
</reference>
<dbReference type="InterPro" id="IPR032466">
    <property type="entry name" value="Metal_Hydrolase"/>
</dbReference>
<dbReference type="EMBL" id="HG739125">
    <property type="protein sequence ID" value="CDP09997.1"/>
    <property type="molecule type" value="Genomic_DNA"/>
</dbReference>
<keyword evidence="3" id="KW-0812">Transmembrane</keyword>
<protein>
    <recommendedName>
        <fullName evidence="4">SNF2 N-terminal domain-containing protein</fullName>
    </recommendedName>
</protein>
<dbReference type="Gene3D" id="3.20.20.140">
    <property type="entry name" value="Metal-dependent hydrolases"/>
    <property type="match status" value="1"/>
</dbReference>
<evidence type="ECO:0000256" key="1">
    <source>
        <dbReference type="ARBA" id="ARBA00009275"/>
    </source>
</evidence>
<organism evidence="5 6">
    <name type="scientific">Coffea canephora</name>
    <name type="common">Robusta coffee</name>
    <dbReference type="NCBI Taxonomy" id="49390"/>
    <lineage>
        <taxon>Eukaryota</taxon>
        <taxon>Viridiplantae</taxon>
        <taxon>Streptophyta</taxon>
        <taxon>Embryophyta</taxon>
        <taxon>Tracheophyta</taxon>
        <taxon>Spermatophyta</taxon>
        <taxon>Magnoliopsida</taxon>
        <taxon>eudicotyledons</taxon>
        <taxon>Gunneridae</taxon>
        <taxon>Pentapetalae</taxon>
        <taxon>asterids</taxon>
        <taxon>lamiids</taxon>
        <taxon>Gentianales</taxon>
        <taxon>Rubiaceae</taxon>
        <taxon>Ixoroideae</taxon>
        <taxon>Gardenieae complex</taxon>
        <taxon>Bertiereae - Coffeeae clade</taxon>
        <taxon>Coffeeae</taxon>
        <taxon>Coffea</taxon>
    </lineage>
</organism>
<sequence length="342" mass="39931">MVCSDEYTMARNTMWQILLQYSARLGAPVLIELFKWNARANSTLEDFCRSYFIFYKMDVHQLQLIFIYLPILSFTESYIYQINKMQLSLSLPLLYVAYILHFVVYINLRIQTLFNYEDDVLENNFNILHMFVRIYGASRAPTMLVTGGSLEESNEALAIAEIDARLFSTVAMHPRRCKVNSGDPEKHFHSLLSLAKEGVEKEKVAGIGECGLDYDRLHFCPSKIQQQYFEQQFELAHVIRLPMFLRMPAAAEDFRIILERNKERVDWYRVVLDEAHTIKSSKTLGAQAAFKLSSYCRWCLIGTPLQNKLEDLYNLLCFLHVEPWSITIQWQKLIQKPYESGD</sequence>
<keyword evidence="2" id="KW-0378">Hydrolase</keyword>
<dbReference type="Gramene" id="CDP09997">
    <property type="protein sequence ID" value="CDP09997"/>
    <property type="gene ID" value="GSCOC_T00030523001"/>
</dbReference>
<proteinExistence type="inferred from homology"/>
<feature type="transmembrane region" description="Helical" evidence="3">
    <location>
        <begin position="87"/>
        <end position="108"/>
    </location>
</feature>
<dbReference type="OrthoDB" id="448448at2759"/>
<dbReference type="SUPFAM" id="SSF52540">
    <property type="entry name" value="P-loop containing nucleoside triphosphate hydrolases"/>
    <property type="match status" value="1"/>
</dbReference>
<gene>
    <name evidence="5" type="ORF">GSCOC_T00030523001</name>
</gene>
<keyword evidence="6" id="KW-1185">Reference proteome</keyword>
<evidence type="ECO:0000259" key="4">
    <source>
        <dbReference type="Pfam" id="PF00176"/>
    </source>
</evidence>
<comment type="similarity">
    <text evidence="1">Belongs to the metallo-dependent hydrolases superfamily. TatD-type hydrolase family.</text>
</comment>
<keyword evidence="3" id="KW-1133">Transmembrane helix</keyword>
<dbReference type="GO" id="GO:0005829">
    <property type="term" value="C:cytosol"/>
    <property type="evidence" value="ECO:0007669"/>
    <property type="project" value="TreeGrafter"/>
</dbReference>
<accession>A0A068UNV1</accession>
<dbReference type="SUPFAM" id="SSF51556">
    <property type="entry name" value="Metallo-dependent hydrolases"/>
    <property type="match status" value="1"/>
</dbReference>
<feature type="domain" description="SNF2 N-terminal" evidence="4">
    <location>
        <begin position="263"/>
        <end position="340"/>
    </location>
</feature>
<dbReference type="InterPro" id="IPR027417">
    <property type="entry name" value="P-loop_NTPase"/>
</dbReference>
<dbReference type="InParanoid" id="A0A068UNV1"/>
<feature type="transmembrane region" description="Helical" evidence="3">
    <location>
        <begin position="62"/>
        <end position="80"/>
    </location>
</feature>
<evidence type="ECO:0000313" key="6">
    <source>
        <dbReference type="Proteomes" id="UP000295252"/>
    </source>
</evidence>
<dbReference type="GO" id="GO:0046872">
    <property type="term" value="F:metal ion binding"/>
    <property type="evidence" value="ECO:0007669"/>
    <property type="project" value="UniProtKB-KW"/>
</dbReference>
<evidence type="ECO:0000256" key="3">
    <source>
        <dbReference type="SAM" id="Phobius"/>
    </source>
</evidence>
<dbReference type="InterPro" id="IPR050891">
    <property type="entry name" value="TatD-type_Hydrolase"/>
</dbReference>
<dbReference type="PANTHER" id="PTHR10060:SF15">
    <property type="entry name" value="DEOXYRIBONUCLEASE TATDN1"/>
    <property type="match status" value="1"/>
</dbReference>
<dbReference type="GO" id="GO:0008296">
    <property type="term" value="F:3'-5'-DNA exonuclease activity"/>
    <property type="evidence" value="ECO:0007669"/>
    <property type="project" value="TreeGrafter"/>
</dbReference>